<keyword evidence="2" id="KW-0813">Transport</keyword>
<dbReference type="RefSeq" id="WP_182809481.1">
    <property type="nucleotide sequence ID" value="NZ_JACJFM010000018.1"/>
</dbReference>
<feature type="transmembrane region" description="Helical" evidence="10">
    <location>
        <begin position="192"/>
        <end position="208"/>
    </location>
</feature>
<dbReference type="SUPFAM" id="SSF81324">
    <property type="entry name" value="Voltage-gated potassium channels"/>
    <property type="match status" value="1"/>
</dbReference>
<dbReference type="SUPFAM" id="SSF53850">
    <property type="entry name" value="Periplasmic binding protein-like II"/>
    <property type="match status" value="1"/>
</dbReference>
<evidence type="ECO:0000256" key="7">
    <source>
        <dbReference type="ARBA" id="ARBA00023170"/>
    </source>
</evidence>
<protein>
    <submittedName>
        <fullName evidence="13">Transporter substrate-binding domain-containing protein</fullName>
    </submittedName>
</protein>
<dbReference type="EMBL" id="JACJFM010000018">
    <property type="protein sequence ID" value="MBB1487703.1"/>
    <property type="molecule type" value="Genomic_DNA"/>
</dbReference>
<evidence type="ECO:0000256" key="1">
    <source>
        <dbReference type="ARBA" id="ARBA00004141"/>
    </source>
</evidence>
<feature type="transmembrane region" description="Helical" evidence="10">
    <location>
        <begin position="220"/>
        <end position="246"/>
    </location>
</feature>
<dbReference type="Pfam" id="PF00497">
    <property type="entry name" value="SBP_bac_3"/>
    <property type="match status" value="1"/>
</dbReference>
<evidence type="ECO:0000259" key="11">
    <source>
        <dbReference type="Pfam" id="PF00060"/>
    </source>
</evidence>
<feature type="domain" description="Ionotropic glutamate receptor C-terminal" evidence="11">
    <location>
        <begin position="161"/>
        <end position="263"/>
    </location>
</feature>
<proteinExistence type="predicted"/>
<dbReference type="Gene3D" id="3.40.190.10">
    <property type="entry name" value="Periplasmic binding protein-like II"/>
    <property type="match status" value="3"/>
</dbReference>
<dbReference type="InterPro" id="IPR001638">
    <property type="entry name" value="Solute-binding_3/MltF_N"/>
</dbReference>
<dbReference type="PANTHER" id="PTHR18966">
    <property type="entry name" value="IONOTROPIC GLUTAMATE RECEPTOR"/>
    <property type="match status" value="1"/>
</dbReference>
<keyword evidence="9" id="KW-0407">Ion channel</keyword>
<evidence type="ECO:0000256" key="8">
    <source>
        <dbReference type="ARBA" id="ARBA00023180"/>
    </source>
</evidence>
<comment type="caution">
    <text evidence="13">The sequence shown here is derived from an EMBL/GenBank/DDBJ whole genome shotgun (WGS) entry which is preliminary data.</text>
</comment>
<comment type="subcellular location">
    <subcellularLocation>
        <location evidence="1">Membrane</location>
        <topology evidence="1">Multi-pass membrane protein</topology>
    </subcellularLocation>
</comment>
<dbReference type="Gene3D" id="1.10.287.70">
    <property type="match status" value="1"/>
</dbReference>
<evidence type="ECO:0000259" key="12">
    <source>
        <dbReference type="Pfam" id="PF00497"/>
    </source>
</evidence>
<evidence type="ECO:0000256" key="6">
    <source>
        <dbReference type="ARBA" id="ARBA00023136"/>
    </source>
</evidence>
<evidence type="ECO:0000256" key="9">
    <source>
        <dbReference type="ARBA" id="ARBA00023303"/>
    </source>
</evidence>
<keyword evidence="6 10" id="KW-0472">Membrane</keyword>
<organism evidence="13 14">
    <name type="scientific">Oceanospirillum sediminis</name>
    <dbReference type="NCBI Taxonomy" id="2760088"/>
    <lineage>
        <taxon>Bacteria</taxon>
        <taxon>Pseudomonadati</taxon>
        <taxon>Pseudomonadota</taxon>
        <taxon>Gammaproteobacteria</taxon>
        <taxon>Oceanospirillales</taxon>
        <taxon>Oceanospirillaceae</taxon>
        <taxon>Oceanospirillum</taxon>
    </lineage>
</organism>
<evidence type="ECO:0000256" key="3">
    <source>
        <dbReference type="ARBA" id="ARBA00022692"/>
    </source>
</evidence>
<dbReference type="GO" id="GO:0015276">
    <property type="term" value="F:ligand-gated monoatomic ion channel activity"/>
    <property type="evidence" value="ECO:0007669"/>
    <property type="project" value="InterPro"/>
</dbReference>
<dbReference type="Pfam" id="PF00060">
    <property type="entry name" value="Lig_chan"/>
    <property type="match status" value="1"/>
</dbReference>
<reference evidence="13 14" key="1">
    <citation type="submission" date="2020-08" db="EMBL/GenBank/DDBJ databases">
        <title>Oceanospirillum sp. nov. isolated from marine sediment.</title>
        <authorList>
            <person name="Ji X."/>
        </authorList>
    </citation>
    <scope>NUCLEOTIDE SEQUENCE [LARGE SCALE GENOMIC DNA]</scope>
    <source>
        <strain evidence="13 14">D5</strain>
    </source>
</reference>
<dbReference type="InterPro" id="IPR001320">
    <property type="entry name" value="Iontro_rcpt_C"/>
</dbReference>
<evidence type="ECO:0000313" key="14">
    <source>
        <dbReference type="Proteomes" id="UP000565262"/>
    </source>
</evidence>
<accession>A0A839IQC9</accession>
<keyword evidence="4 10" id="KW-1133">Transmembrane helix</keyword>
<evidence type="ECO:0000256" key="10">
    <source>
        <dbReference type="SAM" id="Phobius"/>
    </source>
</evidence>
<name>A0A839IQC9_9GAMM</name>
<dbReference type="InterPro" id="IPR015683">
    <property type="entry name" value="Ionotropic_Glu_rcpt"/>
</dbReference>
<keyword evidence="7" id="KW-0675">Receptor</keyword>
<keyword evidence="3 10" id="KW-0812">Transmembrane</keyword>
<keyword evidence="8" id="KW-0325">Glycoprotein</keyword>
<sequence>MGRHLILQWIAVSIAVLWSGVVQAQCQKVDAFWTEQPLRVAVKFSPPFVFEANVATQNNGGWDGLAVELWQSIAACLKADSIFIEYTNDSNLLRDVQNGAVDLAIGPFVPSSDAEVIVDFSHSFFQGHLGVMVANQSGLSSIGRLFAEFPLTETLSVLGMLLLLMLLTALLYWRAEYSKANPLFTKGPLRGFYNAMIWATLLVFSGQGNPFEIKHRGGQVLVILLMFFGVSIVSIVTALLTSALTLQGLGSQITSVDELAAKKVAYMESIHSETTGPHVDHWLRENGVNHPIRVLSWPQAVSALQDNRLEALVHSREVMQYLVKADYIRGTSVLPLSLSQTDYAFILPEGSPLTENINRQLLSQVKTELWQQRQEVYLKE</sequence>
<keyword evidence="14" id="KW-1185">Reference proteome</keyword>
<keyword evidence="5" id="KW-0406">Ion transport</keyword>
<dbReference type="GO" id="GO:0016020">
    <property type="term" value="C:membrane"/>
    <property type="evidence" value="ECO:0007669"/>
    <property type="project" value="UniProtKB-SubCell"/>
</dbReference>
<gene>
    <name evidence="13" type="ORF">H4O21_13920</name>
</gene>
<feature type="transmembrane region" description="Helical" evidence="10">
    <location>
        <begin position="154"/>
        <end position="172"/>
    </location>
</feature>
<evidence type="ECO:0000256" key="5">
    <source>
        <dbReference type="ARBA" id="ARBA00023065"/>
    </source>
</evidence>
<evidence type="ECO:0000256" key="4">
    <source>
        <dbReference type="ARBA" id="ARBA00022989"/>
    </source>
</evidence>
<dbReference type="AlphaFoldDB" id="A0A839IQC9"/>
<feature type="domain" description="Solute-binding protein family 3/N-terminal" evidence="12">
    <location>
        <begin position="40"/>
        <end position="378"/>
    </location>
</feature>
<dbReference type="Proteomes" id="UP000565262">
    <property type="component" value="Unassembled WGS sequence"/>
</dbReference>
<evidence type="ECO:0000256" key="2">
    <source>
        <dbReference type="ARBA" id="ARBA00022448"/>
    </source>
</evidence>
<evidence type="ECO:0000313" key="13">
    <source>
        <dbReference type="EMBL" id="MBB1487703.1"/>
    </source>
</evidence>